<dbReference type="Proteomes" id="UP000706891">
    <property type="component" value="Unassembled WGS sequence"/>
</dbReference>
<gene>
    <name evidence="2" type="ORF">H6A34_07220</name>
</gene>
<evidence type="ECO:0000313" key="3">
    <source>
        <dbReference type="Proteomes" id="UP000706891"/>
    </source>
</evidence>
<keyword evidence="1" id="KW-0175">Coiled coil</keyword>
<evidence type="ECO:0000313" key="2">
    <source>
        <dbReference type="EMBL" id="MBM6673663.1"/>
    </source>
</evidence>
<name>A0A939B7S2_9BACT</name>
<dbReference type="EMBL" id="JACJJG010000031">
    <property type="protein sequence ID" value="MBM6673663.1"/>
    <property type="molecule type" value="Genomic_DNA"/>
</dbReference>
<sequence>MKNVISLLLLSLIVVGCGQSREEKAALFAENEVKKILNDASSYEAVETRLDSAFTSIYTDYEACAAAYKIAELRSKQEALQDEYDREKSSAAIWSNSWDAYSKEQHRQAKKEMEEIGNRLKKVNDEIEENKMIIKNRYKSLDENKFCGWAIYHRFRCANGLGIKSLADILLVTDENFETLQIRMLLDDNDPQGFEQIKQTIDGIIEK</sequence>
<accession>A0A939B7S2</accession>
<evidence type="ECO:0000256" key="1">
    <source>
        <dbReference type="SAM" id="Coils"/>
    </source>
</evidence>
<protein>
    <submittedName>
        <fullName evidence="2">Uncharacterized protein</fullName>
    </submittedName>
</protein>
<comment type="caution">
    <text evidence="2">The sequence shown here is derived from an EMBL/GenBank/DDBJ whole genome shotgun (WGS) entry which is preliminary data.</text>
</comment>
<reference evidence="2" key="2">
    <citation type="journal article" date="2021" name="Sci. Rep.">
        <title>The distribution of antibiotic resistance genes in chicken gut microbiota commensals.</title>
        <authorList>
            <person name="Juricova H."/>
            <person name="Matiasovicova J."/>
            <person name="Kubasova T."/>
            <person name="Cejkova D."/>
            <person name="Rychlik I."/>
        </authorList>
    </citation>
    <scope>NUCLEOTIDE SEQUENCE</scope>
    <source>
        <strain evidence="2">An824</strain>
    </source>
</reference>
<reference evidence="2" key="1">
    <citation type="submission" date="2020-08" db="EMBL/GenBank/DDBJ databases">
        <authorList>
            <person name="Cejkova D."/>
            <person name="Kubasova T."/>
            <person name="Jahodarova E."/>
            <person name="Rychlik I."/>
        </authorList>
    </citation>
    <scope>NUCLEOTIDE SEQUENCE</scope>
    <source>
        <strain evidence="2">An824</strain>
    </source>
</reference>
<dbReference type="AlphaFoldDB" id="A0A939B7S2"/>
<organism evidence="2 3">
    <name type="scientific">Marseilla massiliensis</name>
    <dbReference type="NCBI Taxonomy" id="1841864"/>
    <lineage>
        <taxon>Bacteria</taxon>
        <taxon>Pseudomonadati</taxon>
        <taxon>Bacteroidota</taxon>
        <taxon>Bacteroidia</taxon>
        <taxon>Bacteroidales</taxon>
        <taxon>Prevotellaceae</taxon>
        <taxon>Marseilla</taxon>
    </lineage>
</organism>
<keyword evidence="3" id="KW-1185">Reference proteome</keyword>
<dbReference type="RefSeq" id="WP_205104491.1">
    <property type="nucleotide sequence ID" value="NZ_JACJJG010000031.1"/>
</dbReference>
<feature type="coiled-coil region" evidence="1">
    <location>
        <begin position="70"/>
        <end position="144"/>
    </location>
</feature>
<proteinExistence type="predicted"/>
<dbReference type="PROSITE" id="PS51257">
    <property type="entry name" value="PROKAR_LIPOPROTEIN"/>
    <property type="match status" value="1"/>
</dbReference>